<dbReference type="Gene3D" id="1.20.1270.350">
    <property type="entry name" value="Dedicator of cytokinesis N-terminal subdomain"/>
    <property type="match status" value="1"/>
</dbReference>
<dbReference type="GO" id="GO:0031267">
    <property type="term" value="F:small GTPase binding"/>
    <property type="evidence" value="ECO:0007669"/>
    <property type="project" value="TreeGrafter"/>
</dbReference>
<dbReference type="CDD" id="cd11872">
    <property type="entry name" value="SH3_DOCK_AB"/>
    <property type="match status" value="1"/>
</dbReference>
<keyword evidence="1 2" id="KW-0728">SH3 domain</keyword>
<evidence type="ECO:0000313" key="6">
    <source>
        <dbReference type="Proteomes" id="UP001177670"/>
    </source>
</evidence>
<evidence type="ECO:0000256" key="3">
    <source>
        <dbReference type="SAM" id="MobiDB-lite"/>
    </source>
</evidence>
<feature type="domain" description="SH3" evidence="4">
    <location>
        <begin position="78"/>
        <end position="142"/>
    </location>
</feature>
<dbReference type="InterPro" id="IPR042455">
    <property type="entry name" value="DOCK_N_sub1"/>
</dbReference>
<feature type="region of interest" description="Disordered" evidence="3">
    <location>
        <begin position="65"/>
        <end position="88"/>
    </location>
</feature>
<accession>A0AA40FZU1</accession>
<dbReference type="PANTHER" id="PTHR45653">
    <property type="entry name" value="DEDICATOR OF CYTOKINESIS"/>
    <property type="match status" value="1"/>
</dbReference>
<comment type="caution">
    <text evidence="5">The sequence shown here is derived from an EMBL/GenBank/DDBJ whole genome shotgun (WGS) entry which is preliminary data.</text>
</comment>
<reference evidence="5" key="1">
    <citation type="submission" date="2021-10" db="EMBL/GenBank/DDBJ databases">
        <title>Melipona bicolor Genome sequencing and assembly.</title>
        <authorList>
            <person name="Araujo N.S."/>
            <person name="Arias M.C."/>
        </authorList>
    </citation>
    <scope>NUCLEOTIDE SEQUENCE</scope>
    <source>
        <strain evidence="5">USP_2M_L1-L4_2017</strain>
        <tissue evidence="5">Whole body</tissue>
    </source>
</reference>
<dbReference type="InterPro" id="IPR036028">
    <property type="entry name" value="SH3-like_dom_sf"/>
</dbReference>
<dbReference type="GO" id="GO:0007264">
    <property type="term" value="P:small GTPase-mediated signal transduction"/>
    <property type="evidence" value="ECO:0007669"/>
    <property type="project" value="InterPro"/>
</dbReference>
<proteinExistence type="predicted"/>
<gene>
    <name evidence="5" type="ORF">K0M31_003415</name>
</gene>
<feature type="region of interest" description="Disordered" evidence="3">
    <location>
        <begin position="215"/>
        <end position="242"/>
    </location>
</feature>
<dbReference type="GO" id="GO:0005085">
    <property type="term" value="F:guanyl-nucleotide exchange factor activity"/>
    <property type="evidence" value="ECO:0007669"/>
    <property type="project" value="InterPro"/>
</dbReference>
<organism evidence="5 6">
    <name type="scientific">Melipona bicolor</name>
    <dbReference type="NCBI Taxonomy" id="60889"/>
    <lineage>
        <taxon>Eukaryota</taxon>
        <taxon>Metazoa</taxon>
        <taxon>Ecdysozoa</taxon>
        <taxon>Arthropoda</taxon>
        <taxon>Hexapoda</taxon>
        <taxon>Insecta</taxon>
        <taxon>Pterygota</taxon>
        <taxon>Neoptera</taxon>
        <taxon>Endopterygota</taxon>
        <taxon>Hymenoptera</taxon>
        <taxon>Apocrita</taxon>
        <taxon>Aculeata</taxon>
        <taxon>Apoidea</taxon>
        <taxon>Anthophila</taxon>
        <taxon>Apidae</taxon>
        <taxon>Melipona</taxon>
    </lineage>
</organism>
<dbReference type="PANTHER" id="PTHR45653:SF12">
    <property type="entry name" value="SPONGE, ISOFORM E"/>
    <property type="match status" value="1"/>
</dbReference>
<feature type="compositionally biased region" description="Polar residues" evidence="3">
    <location>
        <begin position="222"/>
        <end position="234"/>
    </location>
</feature>
<sequence length="242" mass="26499">MTGAAVAALPAVSYDSQQPSATLLTSRERENREGGTCAANTPNVCVFEFFVILRVVGGSLARHVAPSSSRSRCGRRRKQPNTASVSSPVYNWRGDTRYGLPLEIGETVQILEECAGWYRGFSTKNRAVKGIFPSSYVHLKPCKIENEGLFESVIPLEDPVVREVTLVLREWGGIWKRLYVYFSTGIKPGAGELQIQHAAQSDEGAAGMAATTFGRYPDHRSNAGTEAANYQQSRLGEPVSWN</sequence>
<evidence type="ECO:0000313" key="5">
    <source>
        <dbReference type="EMBL" id="KAK1127921.1"/>
    </source>
</evidence>
<keyword evidence="6" id="KW-1185">Reference proteome</keyword>
<protein>
    <recommendedName>
        <fullName evidence="4">SH3 domain-containing protein</fullName>
    </recommendedName>
</protein>
<evidence type="ECO:0000259" key="4">
    <source>
        <dbReference type="PROSITE" id="PS50002"/>
    </source>
</evidence>
<dbReference type="InterPro" id="IPR001452">
    <property type="entry name" value="SH3_domain"/>
</dbReference>
<dbReference type="SUPFAM" id="SSF50044">
    <property type="entry name" value="SH3-domain"/>
    <property type="match status" value="1"/>
</dbReference>
<dbReference type="GO" id="GO:0005737">
    <property type="term" value="C:cytoplasm"/>
    <property type="evidence" value="ECO:0007669"/>
    <property type="project" value="TreeGrafter"/>
</dbReference>
<evidence type="ECO:0000256" key="1">
    <source>
        <dbReference type="ARBA" id="ARBA00022443"/>
    </source>
</evidence>
<dbReference type="InterPro" id="IPR026791">
    <property type="entry name" value="DOCK"/>
</dbReference>
<dbReference type="EMBL" id="JAHYIQ010000011">
    <property type="protein sequence ID" value="KAK1127921.1"/>
    <property type="molecule type" value="Genomic_DNA"/>
</dbReference>
<dbReference type="GO" id="GO:0005886">
    <property type="term" value="C:plasma membrane"/>
    <property type="evidence" value="ECO:0007669"/>
    <property type="project" value="TreeGrafter"/>
</dbReference>
<dbReference type="Gene3D" id="2.30.30.40">
    <property type="entry name" value="SH3 Domains"/>
    <property type="match status" value="1"/>
</dbReference>
<dbReference type="Proteomes" id="UP001177670">
    <property type="component" value="Unassembled WGS sequence"/>
</dbReference>
<dbReference type="AlphaFoldDB" id="A0AA40FZU1"/>
<dbReference type="PROSITE" id="PS50002">
    <property type="entry name" value="SH3"/>
    <property type="match status" value="1"/>
</dbReference>
<evidence type="ECO:0000256" key="2">
    <source>
        <dbReference type="PROSITE-ProRule" id="PRU00192"/>
    </source>
</evidence>
<name>A0AA40FZU1_9HYME</name>